<dbReference type="GO" id="GO:0031588">
    <property type="term" value="C:nucleotide-activated protein kinase complex"/>
    <property type="evidence" value="ECO:0007669"/>
    <property type="project" value="TreeGrafter"/>
</dbReference>
<comment type="caution">
    <text evidence="3">The sequence shown here is derived from an EMBL/GenBank/DDBJ whole genome shotgun (WGS) entry which is preliminary data.</text>
</comment>
<evidence type="ECO:0000256" key="1">
    <source>
        <dbReference type="SAM" id="MobiDB-lite"/>
    </source>
</evidence>
<feature type="domain" description="AMP-activated protein kinase glycogen-binding" evidence="2">
    <location>
        <begin position="4"/>
        <end position="87"/>
    </location>
</feature>
<dbReference type="PANTHER" id="PTHR10343:SF81">
    <property type="entry name" value="CRUCIFORM DNA-RECOGNIZING PROTEIN 1-RELATED"/>
    <property type="match status" value="1"/>
</dbReference>
<feature type="region of interest" description="Disordered" evidence="1">
    <location>
        <begin position="233"/>
        <end position="363"/>
    </location>
</feature>
<dbReference type="PANTHER" id="PTHR10343">
    <property type="entry name" value="5'-AMP-ACTIVATED PROTEIN KINASE , BETA SUBUNIT"/>
    <property type="match status" value="1"/>
</dbReference>
<feature type="compositionally biased region" description="Low complexity" evidence="1">
    <location>
        <begin position="344"/>
        <end position="353"/>
    </location>
</feature>
<dbReference type="InterPro" id="IPR050827">
    <property type="entry name" value="CRP1_MDG1_kinase"/>
</dbReference>
<name>A0A8J5V3H7_9ASCO</name>
<feature type="compositionally biased region" description="Acidic residues" evidence="1">
    <location>
        <begin position="249"/>
        <end position="263"/>
    </location>
</feature>
<dbReference type="GO" id="GO:0019901">
    <property type="term" value="F:protein kinase binding"/>
    <property type="evidence" value="ECO:0007669"/>
    <property type="project" value="TreeGrafter"/>
</dbReference>
<dbReference type="GeneID" id="73468665"/>
<dbReference type="GO" id="GO:0005737">
    <property type="term" value="C:cytoplasm"/>
    <property type="evidence" value="ECO:0007669"/>
    <property type="project" value="TreeGrafter"/>
</dbReference>
<dbReference type="GO" id="GO:0007165">
    <property type="term" value="P:signal transduction"/>
    <property type="evidence" value="ECO:0007669"/>
    <property type="project" value="TreeGrafter"/>
</dbReference>
<evidence type="ECO:0000259" key="2">
    <source>
        <dbReference type="Pfam" id="PF16561"/>
    </source>
</evidence>
<dbReference type="EMBL" id="JAGSYN010000069">
    <property type="protein sequence ID" value="KAG7664639.1"/>
    <property type="molecule type" value="Genomic_DNA"/>
</dbReference>
<feature type="region of interest" description="Disordered" evidence="1">
    <location>
        <begin position="124"/>
        <end position="170"/>
    </location>
</feature>
<dbReference type="RefSeq" id="XP_049264871.1">
    <property type="nucleotide sequence ID" value="XM_049405553.1"/>
</dbReference>
<organism evidence="3 4">
    <name type="scientific">[Candida] subhashii</name>
    <dbReference type="NCBI Taxonomy" id="561895"/>
    <lineage>
        <taxon>Eukaryota</taxon>
        <taxon>Fungi</taxon>
        <taxon>Dikarya</taxon>
        <taxon>Ascomycota</taxon>
        <taxon>Saccharomycotina</taxon>
        <taxon>Pichiomycetes</taxon>
        <taxon>Debaryomycetaceae</taxon>
        <taxon>Spathaspora</taxon>
    </lineage>
</organism>
<protein>
    <recommendedName>
        <fullName evidence="2">AMP-activated protein kinase glycogen-binding domain-containing protein</fullName>
    </recommendedName>
</protein>
<dbReference type="CDD" id="cd02859">
    <property type="entry name" value="E_set_AMPKbeta_like_N"/>
    <property type="match status" value="1"/>
</dbReference>
<evidence type="ECO:0000313" key="3">
    <source>
        <dbReference type="EMBL" id="KAG7664639.1"/>
    </source>
</evidence>
<dbReference type="OrthoDB" id="5873279at2759"/>
<gene>
    <name evidence="3" type="ORF">J8A68_001864</name>
</gene>
<accession>A0A8J5V3H7</accession>
<dbReference type="InterPro" id="IPR032640">
    <property type="entry name" value="AMPK1_CBM"/>
</dbReference>
<dbReference type="GO" id="GO:0005634">
    <property type="term" value="C:nucleus"/>
    <property type="evidence" value="ECO:0007669"/>
    <property type="project" value="TreeGrafter"/>
</dbReference>
<sequence>MYSYTINWPSVDGSIKSIQITGNFDNWSRSIPAKTDLDHGYSQEIKVADKQNIVFKFIINDNDWITNEQFKIETDESGNSNNIIEADELIEEQPEQEQTKEAAIVEEQPKEAAIVEDQPKEAAIVEEQPEEQPEEEFVEPEVEEEEEPEEEPAAEAIKEAPVVVETPEIEEPVQIDSIKSPKSFATEEDILSDFDDKVAPISALGAAGVTATAAVAAPQHLSQVLTSSSSFAAVSLPPSSSEYENVHPEEEEEQPEQLVEDQESNVPPTTKSSADKNNDEFTLSSNTPATTTTRPVSSIQDVKPALLSKTSESTLQAKVEDKTTSSSGDFKIPGGYPTSPEVGSAASSTTAASPKKEKTAVSKRGNLISRFKSLFR</sequence>
<feature type="compositionally biased region" description="Acidic residues" evidence="1">
    <location>
        <begin position="127"/>
        <end position="153"/>
    </location>
</feature>
<evidence type="ECO:0000313" key="4">
    <source>
        <dbReference type="Proteomes" id="UP000694255"/>
    </source>
</evidence>
<dbReference type="AlphaFoldDB" id="A0A8J5V3H7"/>
<dbReference type="Proteomes" id="UP000694255">
    <property type="component" value="Unassembled WGS sequence"/>
</dbReference>
<dbReference type="Pfam" id="PF16561">
    <property type="entry name" value="AMPK1_CBM"/>
    <property type="match status" value="1"/>
</dbReference>
<proteinExistence type="predicted"/>
<keyword evidence="4" id="KW-1185">Reference proteome</keyword>
<feature type="compositionally biased region" description="Low complexity" evidence="1">
    <location>
        <begin position="282"/>
        <end position="298"/>
    </location>
</feature>
<reference evidence="3 4" key="1">
    <citation type="journal article" date="2021" name="DNA Res.">
        <title>Genome analysis of Candida subhashii reveals its hybrid nature and dual mitochondrial genome conformations.</title>
        <authorList>
            <person name="Mixao V."/>
            <person name="Hegedusova E."/>
            <person name="Saus E."/>
            <person name="Pryszcz L.P."/>
            <person name="Cillingova A."/>
            <person name="Nosek J."/>
            <person name="Gabaldon T."/>
        </authorList>
    </citation>
    <scope>NUCLEOTIDE SEQUENCE [LARGE SCALE GENOMIC DNA]</scope>
    <source>
        <strain evidence="3 4">CBS 10753</strain>
    </source>
</reference>